<name>X1T9I2_9ZZZZ</name>
<dbReference type="AlphaFoldDB" id="X1T9I2"/>
<evidence type="ECO:0000313" key="1">
    <source>
        <dbReference type="EMBL" id="GAI76674.1"/>
    </source>
</evidence>
<gene>
    <name evidence="1" type="ORF">S12H4_16197</name>
</gene>
<accession>X1T9I2</accession>
<feature type="non-terminal residue" evidence="1">
    <location>
        <position position="1"/>
    </location>
</feature>
<comment type="caution">
    <text evidence="1">The sequence shown here is derived from an EMBL/GenBank/DDBJ whole genome shotgun (WGS) entry which is preliminary data.</text>
</comment>
<organism evidence="1">
    <name type="scientific">marine sediment metagenome</name>
    <dbReference type="NCBI Taxonomy" id="412755"/>
    <lineage>
        <taxon>unclassified sequences</taxon>
        <taxon>metagenomes</taxon>
        <taxon>ecological metagenomes</taxon>
    </lineage>
</organism>
<reference evidence="1" key="1">
    <citation type="journal article" date="2014" name="Front. Microbiol.">
        <title>High frequency of phylogenetically diverse reductive dehalogenase-homologous genes in deep subseafloor sedimentary metagenomes.</title>
        <authorList>
            <person name="Kawai M."/>
            <person name="Futagami T."/>
            <person name="Toyoda A."/>
            <person name="Takaki Y."/>
            <person name="Nishi S."/>
            <person name="Hori S."/>
            <person name="Arai W."/>
            <person name="Tsubouchi T."/>
            <person name="Morono Y."/>
            <person name="Uchiyama I."/>
            <person name="Ito T."/>
            <person name="Fujiyama A."/>
            <person name="Inagaki F."/>
            <person name="Takami H."/>
        </authorList>
    </citation>
    <scope>NUCLEOTIDE SEQUENCE</scope>
    <source>
        <strain evidence="1">Expedition CK06-06</strain>
    </source>
</reference>
<proteinExistence type="predicted"/>
<protein>
    <submittedName>
        <fullName evidence="1">Uncharacterized protein</fullName>
    </submittedName>
</protein>
<dbReference type="EMBL" id="BARW01007817">
    <property type="protein sequence ID" value="GAI76674.1"/>
    <property type="molecule type" value="Genomic_DNA"/>
</dbReference>
<sequence>CEVKVVPIETQPQATVTVGEHDYNIFRLNVVVEGSLDQLLAFIAGLEKGEFETLIIEHLEVDRGIEEAEEESAEDTIPVIASFDLAVYTWSAISE</sequence>